<evidence type="ECO:0007829" key="2">
    <source>
        <dbReference type="PDB" id="9EG4"/>
    </source>
</evidence>
<dbReference type="EMBL" id="KT271770">
    <property type="protein sequence ID" value="ALK43930.1"/>
    <property type="molecule type" value="Genomic_DNA"/>
</dbReference>
<dbReference type="EMDB" id="EMD-47984"/>
<dbReference type="InterPro" id="IPR045565">
    <property type="entry name" value="Phage_capsid_2"/>
</dbReference>
<reference evidence="1" key="1">
    <citation type="journal article" date="2016" name="Cell. Microbiol.">
        <title>Active and Adaptive Legionella CRISPR-Cas reveals a recurrent challenge to the pathogen.</title>
        <authorList>
            <person name="Rao C."/>
            <person name="Guyard C."/>
            <person name="Pelaz C."/>
            <person name="Wasserscheid J."/>
            <person name="Bondy-Denomy J."/>
            <person name="Dewar K."/>
            <person name="Ensminger A.W."/>
        </authorList>
    </citation>
    <scope>NUCLEOTIDE SEQUENCE</scope>
    <source>
        <strain evidence="1">Murcia-2001 4983</strain>
        <plasmid evidence="1">Mobile Element-1</plasmid>
    </source>
</reference>
<dbReference type="SMR" id="A0A140AYN3"/>
<evidence type="ECO:0008006" key="3">
    <source>
        <dbReference type="Google" id="ProtNLM"/>
    </source>
</evidence>
<evidence type="ECO:0000313" key="1">
    <source>
        <dbReference type="EMBL" id="ALK43930.1"/>
    </source>
</evidence>
<dbReference type="AlphaFoldDB" id="A0A140AYN3"/>
<reference evidence="2" key="2">
    <citation type="submission" date="2024-11" db="PDB data bank">
        <title>Phage resistance as an unexpected environmental determinant of the accidental virulence of Legionella pneumophila against the human host.</title>
        <authorList>
            <person name="Nicholson B."/>
            <person name="Sante J.F."/>
            <person name="Chaney E.H."/>
            <person name="Deme J.C."/>
            <person name="Deecker S.R."/>
            <person name="Sztanko K."/>
            <person name="Davidson A.R."/>
            <person name="Lea S.M."/>
            <person name="Ensminger A.W."/>
        </authorList>
    </citation>
    <scope>STRUCTURE BY ELECTRON MICROSCOPY (2.10 ANGSTROMS)</scope>
</reference>
<keyword evidence="1" id="KW-0614">Plasmid</keyword>
<geneLocation type="plasmid" evidence="1">
    <name>Mobile Element-1</name>
</geneLocation>
<name>A0A140AYN3_LEGPN</name>
<accession>A0A140AYN3</accession>
<organism evidence="1">
    <name type="scientific">Legionella pneumophila</name>
    <dbReference type="NCBI Taxonomy" id="446"/>
    <lineage>
        <taxon>Bacteria</taxon>
        <taxon>Pseudomonadati</taxon>
        <taxon>Pseudomonadota</taxon>
        <taxon>Gammaproteobacteria</taxon>
        <taxon>Legionellales</taxon>
        <taxon>Legionellaceae</taxon>
        <taxon>Legionella</taxon>
    </lineage>
</organism>
<proteinExistence type="evidence at protein level"/>
<dbReference type="RefSeq" id="WP_061515185.1">
    <property type="nucleotide sequence ID" value="NZ_JBJQQD010000003.1"/>
</dbReference>
<keyword evidence="2" id="KW-0002">3D-structure</keyword>
<dbReference type="PDB" id="9EG4">
    <property type="method" value="EM"/>
    <property type="resolution" value="2.10 A"/>
    <property type="chains" value="A/B/C/D/E/F/G=1-289"/>
</dbReference>
<dbReference type="Pfam" id="PF19821">
    <property type="entry name" value="Phage_capsid_2"/>
    <property type="match status" value="1"/>
</dbReference>
<protein>
    <recommendedName>
        <fullName evidence="3">Phage major capsid protein</fullName>
    </recommendedName>
</protein>
<sequence length="289" mass="31833">MSLALSQIEIQQFLSEAHAEFQSEGFLLQGAVRTKSGTKGSIVHFPVFGEGMANQKAPQDDITPMNVSNRDAEAVIEDWYASEYADRSFQNKLAVNAVEEYAKLCAWAIGRRADQINIDTIAGATYSATPNDQQGALVPVGTTGFTFEKLRQAHRWLRQRSANRGKRTVIIDAIAEEQLLNVEQLTNSFYVNQKILDNDGLHGMTFLGMNFIVIPSMQEGGLPTTGGGTVGRAFFINEMAVGYAQSERLGGDISWENIKTSYLINMWMEAGAVVIDPKGLVEVDYLLEP</sequence>